<keyword evidence="4" id="KW-1185">Reference proteome</keyword>
<dbReference type="CTD" id="1540"/>
<name>A0AAJ7DWT1_9HYME</name>
<sequence>MEENLRKLSHLVIQDNPRTIEFCIFVNETIAIHLNGSCDKNVCKVYPGQLAKSIGVEGNDKRRVLLYSDDNEKWYDVIWKCNLIDLRLISPLIWKLLCPITNFQERIKIANNENLCKEIENIKKGSKVLYNQSGSEQNLMEVKSIGSVLNRGFGYYFGLDFSVRKYYPMFVDTDNNNKMIDDIACDISNCAVKNKSEEQQNYKKKLDKNLTYFDPLDSDYEMDEIQPTNIQQYTNPGESQIGSQVKVLMNNDTHCGVIRWIGYPEGSNKLTATIEFDYKYPSATNGNYQNLKYIRCNPVNAYVTDLNRYQQYVTASSSCYSNSKKKDFKPTQNSVANEIVPPIKVKDNTKNIFRKYRGIQGHHNSCYLDATLFSMFAFTSVFDFLLWRSPNEEDCLEYMEVQKVLREEIVNPLRKKLCVTAPHVMKLRTLLEKSSSISGLTSEEKDPEEFLTSLLAHTLKAKPFLKFSSGQDAYLYQLFVEKDDKLVFPSVQHLLEQSFKMSKIRLKEVPSCFIIQMPRFGKSYKMYSKIQPTLLLDVTDIIEDPPKKCNVCDKLASYECTDCPQNIVIFNGFENAGYCNSCLKRVHSHVNRKDHKPNKLVLPMEYEEIKKTIPVHRSYLELRAVVCIETSHYVSFVKCGPGSDAPWCFFDSMADRKGEQNGYNIPEIVQCSEFSYWFSNERASKIASLTDDRLLPKYTKRLLCDAYMCVYQSQNKL</sequence>
<dbReference type="PANTHER" id="PTHR11830">
    <property type="entry name" value="40S RIBOSOMAL PROTEIN S3A"/>
    <property type="match status" value="1"/>
</dbReference>
<accession>A0AAJ7DWT1</accession>
<evidence type="ECO:0000259" key="3">
    <source>
        <dbReference type="PROSITE" id="PS50235"/>
    </source>
</evidence>
<dbReference type="SUPFAM" id="SSF54001">
    <property type="entry name" value="Cysteine proteinases"/>
    <property type="match status" value="1"/>
</dbReference>
<feature type="domain" description="USP" evidence="3">
    <location>
        <begin position="357"/>
        <end position="681"/>
    </location>
</feature>
<dbReference type="SUPFAM" id="SSF74924">
    <property type="entry name" value="Cap-Gly domain"/>
    <property type="match status" value="1"/>
</dbReference>
<dbReference type="GO" id="GO:0016579">
    <property type="term" value="P:protein deubiquitination"/>
    <property type="evidence" value="ECO:0007669"/>
    <property type="project" value="InterPro"/>
</dbReference>
<comment type="subcellular location">
    <subcellularLocation>
        <location evidence="1">Cytoplasm</location>
        <location evidence="1">Cytoskeleton</location>
        <location evidence="1">Microtubule organizing center</location>
        <location evidence="1">Centrosome</location>
    </subcellularLocation>
</comment>
<dbReference type="GO" id="GO:0005813">
    <property type="term" value="C:centrosome"/>
    <property type="evidence" value="ECO:0007669"/>
    <property type="project" value="UniProtKB-SubCell"/>
</dbReference>
<dbReference type="PROSITE" id="PS50235">
    <property type="entry name" value="USP_3"/>
    <property type="match status" value="1"/>
</dbReference>
<dbReference type="FunFam" id="3.90.70.10:FF:000009">
    <property type="entry name" value="Putative ubiquitin carboxyl-terminal hydrolase CYLD"/>
    <property type="match status" value="1"/>
</dbReference>
<dbReference type="AlphaFoldDB" id="A0AAJ7DWT1"/>
<evidence type="ECO:0000313" key="4">
    <source>
        <dbReference type="Proteomes" id="UP000695007"/>
    </source>
</evidence>
<dbReference type="RefSeq" id="XP_011499307.1">
    <property type="nucleotide sequence ID" value="XM_011501005.1"/>
</dbReference>
<reference evidence="5" key="1">
    <citation type="submission" date="2025-08" db="UniProtKB">
        <authorList>
            <consortium name="RefSeq"/>
        </authorList>
    </citation>
    <scope>IDENTIFICATION</scope>
</reference>
<dbReference type="GO" id="GO:0004843">
    <property type="term" value="F:cysteine-type deubiquitinase activity"/>
    <property type="evidence" value="ECO:0007669"/>
    <property type="project" value="InterPro"/>
</dbReference>
<evidence type="ECO:0000256" key="1">
    <source>
        <dbReference type="ARBA" id="ARBA00004300"/>
    </source>
</evidence>
<dbReference type="InterPro" id="IPR001394">
    <property type="entry name" value="Peptidase_C19_UCH"/>
</dbReference>
<organism evidence="4 5">
    <name type="scientific">Ceratosolen solmsi marchali</name>
    <dbReference type="NCBI Taxonomy" id="326594"/>
    <lineage>
        <taxon>Eukaryota</taxon>
        <taxon>Metazoa</taxon>
        <taxon>Ecdysozoa</taxon>
        <taxon>Arthropoda</taxon>
        <taxon>Hexapoda</taxon>
        <taxon>Insecta</taxon>
        <taxon>Pterygota</taxon>
        <taxon>Neoptera</taxon>
        <taxon>Endopterygota</taxon>
        <taxon>Hymenoptera</taxon>
        <taxon>Apocrita</taxon>
        <taxon>Proctotrupomorpha</taxon>
        <taxon>Chalcidoidea</taxon>
        <taxon>Agaonidae</taxon>
        <taxon>Agaoninae</taxon>
        <taxon>Ceratosolen</taxon>
    </lineage>
</organism>
<keyword evidence="2" id="KW-0963">Cytoplasm</keyword>
<dbReference type="Gene3D" id="3.90.70.10">
    <property type="entry name" value="Cysteine proteinases"/>
    <property type="match status" value="1"/>
</dbReference>
<gene>
    <name evidence="5" type="primary">LOC105363337</name>
</gene>
<dbReference type="InterPro" id="IPR028889">
    <property type="entry name" value="USP"/>
</dbReference>
<evidence type="ECO:0000256" key="2">
    <source>
        <dbReference type="ARBA" id="ARBA00022490"/>
    </source>
</evidence>
<dbReference type="InterPro" id="IPR038765">
    <property type="entry name" value="Papain-like_cys_pep_sf"/>
</dbReference>
<proteinExistence type="predicted"/>
<dbReference type="Gene3D" id="2.30.30.190">
    <property type="entry name" value="CAP Gly-rich-like domain"/>
    <property type="match status" value="1"/>
</dbReference>
<dbReference type="Pfam" id="PF00443">
    <property type="entry name" value="UCH"/>
    <property type="match status" value="1"/>
</dbReference>
<dbReference type="KEGG" id="csol:105363337"/>
<keyword evidence="5" id="KW-0378">Hydrolase</keyword>
<protein>
    <submittedName>
        <fullName evidence="5">Ubiquitin carboxyl-terminal hydrolase CYLD</fullName>
    </submittedName>
</protein>
<dbReference type="InterPro" id="IPR036859">
    <property type="entry name" value="CAP-Gly_dom_sf"/>
</dbReference>
<evidence type="ECO:0000313" key="5">
    <source>
        <dbReference type="RefSeq" id="XP_011499307.1"/>
    </source>
</evidence>
<dbReference type="Proteomes" id="UP000695007">
    <property type="component" value="Unplaced"/>
</dbReference>
<dbReference type="GeneID" id="105363337"/>